<dbReference type="SUPFAM" id="SSF81321">
    <property type="entry name" value="Family A G protein-coupled receptor-like"/>
    <property type="match status" value="1"/>
</dbReference>
<keyword evidence="2" id="KW-1185">Reference proteome</keyword>
<dbReference type="PANTHER" id="PTHR31552:SF8">
    <property type="entry name" value="SERPENTINE RECEPTOR CLASS GAMMA"/>
    <property type="match status" value="1"/>
</dbReference>
<reference evidence="3" key="1">
    <citation type="submission" date="2017-02" db="UniProtKB">
        <authorList>
            <consortium name="WormBaseParasite"/>
        </authorList>
    </citation>
    <scope>IDENTIFICATION</scope>
</reference>
<keyword evidence="1" id="KW-0472">Membrane</keyword>
<organism evidence="2 3">
    <name type="scientific">Parastrongyloides trichosuri</name>
    <name type="common">Possum-specific nematode worm</name>
    <dbReference type="NCBI Taxonomy" id="131310"/>
    <lineage>
        <taxon>Eukaryota</taxon>
        <taxon>Metazoa</taxon>
        <taxon>Ecdysozoa</taxon>
        <taxon>Nematoda</taxon>
        <taxon>Chromadorea</taxon>
        <taxon>Rhabditida</taxon>
        <taxon>Tylenchina</taxon>
        <taxon>Panagrolaimomorpha</taxon>
        <taxon>Strongyloidoidea</taxon>
        <taxon>Strongyloididae</taxon>
        <taxon>Parastrongyloides</taxon>
    </lineage>
</organism>
<dbReference type="PANTHER" id="PTHR31552">
    <property type="entry name" value="SERPENTINE RECEPTOR CLASS GAMMA"/>
    <property type="match status" value="1"/>
</dbReference>
<dbReference type="Gene3D" id="1.20.1070.10">
    <property type="entry name" value="Rhodopsin 7-helix transmembrane proteins"/>
    <property type="match status" value="1"/>
</dbReference>
<dbReference type="Pfam" id="PF10323">
    <property type="entry name" value="7TM_GPCR_Srv"/>
    <property type="match status" value="1"/>
</dbReference>
<dbReference type="InterPro" id="IPR019426">
    <property type="entry name" value="7TM_GPCR_serpentine_rcpt_Srv"/>
</dbReference>
<evidence type="ECO:0000313" key="3">
    <source>
        <dbReference type="WBParaSite" id="PTRK_0001665584.1"/>
    </source>
</evidence>
<feature type="transmembrane region" description="Helical" evidence="1">
    <location>
        <begin position="66"/>
        <end position="89"/>
    </location>
</feature>
<evidence type="ECO:0000256" key="1">
    <source>
        <dbReference type="SAM" id="Phobius"/>
    </source>
</evidence>
<feature type="transmembrane region" description="Helical" evidence="1">
    <location>
        <begin position="272"/>
        <end position="291"/>
    </location>
</feature>
<feature type="transmembrane region" description="Helical" evidence="1">
    <location>
        <begin position="101"/>
        <end position="121"/>
    </location>
</feature>
<dbReference type="WBParaSite" id="PTRK_0001665584.1">
    <property type="protein sequence ID" value="PTRK_0001665584.1"/>
    <property type="gene ID" value="PTRK_0001665584"/>
</dbReference>
<evidence type="ECO:0000313" key="2">
    <source>
        <dbReference type="Proteomes" id="UP000038045"/>
    </source>
</evidence>
<feature type="transmembrane region" description="Helical" evidence="1">
    <location>
        <begin position="24"/>
        <end position="46"/>
    </location>
</feature>
<dbReference type="AlphaFoldDB" id="A0A0N5A4N1"/>
<keyword evidence="1" id="KW-1133">Transmembrane helix</keyword>
<feature type="transmembrane region" description="Helical" evidence="1">
    <location>
        <begin position="231"/>
        <end position="252"/>
    </location>
</feature>
<sequence length="333" mass="39193">MVIKHYNMSGKLIELNIDIPTSEFIFFVIQIICYWIYFMLVIFLIYKLNRHRTTKSSFEFHFVSNFPIDMFQIFQILVFTKCFRWGLFLNLLVTNKIIHKLYTLSYPTILGSLFGNTIILINKYCALANPIFYNTKWRGKICYIIVLIQYVSPFLIYIFDIINNPTLGYSPRKKLIIFFFRDKSSEFINNCILASFAGLAGILSIILNIITIKKYNKAIRNSSSKEKSKEITLIINMLITSISVIALSIQQTTRLTFTLLGFKDGLYMLPSYLYWILNVNVAIKPFVVLVLSKSIRQGFLRFYFGRIYFYLCKDKKNNFHENVFPFSRRIVLN</sequence>
<feature type="transmembrane region" description="Helical" evidence="1">
    <location>
        <begin position="141"/>
        <end position="162"/>
    </location>
</feature>
<keyword evidence="1" id="KW-0812">Transmembrane</keyword>
<accession>A0A0N5A4N1</accession>
<protein>
    <submittedName>
        <fullName evidence="3">Serpentine receptor class gamma</fullName>
    </submittedName>
</protein>
<proteinExistence type="predicted"/>
<feature type="transmembrane region" description="Helical" evidence="1">
    <location>
        <begin position="187"/>
        <end position="210"/>
    </location>
</feature>
<name>A0A0N5A4N1_PARTI</name>
<dbReference type="Proteomes" id="UP000038045">
    <property type="component" value="Unplaced"/>
</dbReference>